<organism evidence="3 4">
    <name type="scientific">Burkholderia pseudomallei (strain 1026b)</name>
    <dbReference type="NCBI Taxonomy" id="884204"/>
    <lineage>
        <taxon>Bacteria</taxon>
        <taxon>Pseudomonadati</taxon>
        <taxon>Pseudomonadota</taxon>
        <taxon>Betaproteobacteria</taxon>
        <taxon>Burkholderiales</taxon>
        <taxon>Burkholderiaceae</taxon>
        <taxon>Burkholderia</taxon>
        <taxon>pseudomallei group</taxon>
    </lineage>
</organism>
<accession>A0A0H3HXG6</accession>
<dbReference type="Proteomes" id="UP000010087">
    <property type="component" value="Chromosome 2"/>
</dbReference>
<evidence type="ECO:0000313" key="3">
    <source>
        <dbReference type="EMBL" id="AFI69502.1"/>
    </source>
</evidence>
<sequence length="134" mass="14451">MVVSVQQPRFTELFGAEYRYSGAGGGYPFASVVGGGFTPFIAVALASFGGGSWRVAPPRRRVSGGRLPRLDARRRADARRPSASPTRVASRLRMGKTPLDRRDWIAGLEKGLAIIEAFDISKAWVAAIDNGSRT</sequence>
<keyword evidence="2" id="KW-1133">Transmembrane helix</keyword>
<dbReference type="PATRIC" id="fig|884204.3.peg.5553"/>
<keyword evidence="2" id="KW-0812">Transmembrane</keyword>
<protein>
    <submittedName>
        <fullName evidence="3">Shikimate transporter</fullName>
    </submittedName>
</protein>
<keyword evidence="2" id="KW-0472">Membrane</keyword>
<feature type="region of interest" description="Disordered" evidence="1">
    <location>
        <begin position="59"/>
        <end position="92"/>
    </location>
</feature>
<evidence type="ECO:0000256" key="1">
    <source>
        <dbReference type="SAM" id="MobiDB-lite"/>
    </source>
</evidence>
<feature type="compositionally biased region" description="Basic and acidic residues" evidence="1">
    <location>
        <begin position="68"/>
        <end position="80"/>
    </location>
</feature>
<feature type="transmembrane region" description="Helical" evidence="2">
    <location>
        <begin position="29"/>
        <end position="51"/>
    </location>
</feature>
<evidence type="ECO:0000313" key="4">
    <source>
        <dbReference type="Proteomes" id="UP000010087"/>
    </source>
</evidence>
<evidence type="ECO:0000256" key="2">
    <source>
        <dbReference type="SAM" id="Phobius"/>
    </source>
</evidence>
<name>A0A0H3HXG6_BURP2</name>
<dbReference type="KEGG" id="bpz:BP1026B_II1255"/>
<dbReference type="AlphaFoldDB" id="A0A0H3HXG6"/>
<proteinExistence type="predicted"/>
<reference evidence="3 4" key="1">
    <citation type="journal article" date="2012" name="PLoS ONE">
        <title>Evolution of Burkholderia pseudomallei in recurrent melioidosis.</title>
        <authorList>
            <person name="Hayden H.S."/>
            <person name="Lim R."/>
            <person name="Brittnacher M.J."/>
            <person name="Sims E.H."/>
            <person name="Ramage E.R."/>
            <person name="Fong C."/>
            <person name="Wu Z."/>
            <person name="Crist E."/>
            <person name="Chang J."/>
            <person name="Zhou Y."/>
            <person name="Radey M."/>
            <person name="Rohmer L."/>
            <person name="Haugen E."/>
            <person name="Gillett W."/>
            <person name="Wuthiekanun V."/>
            <person name="Peacock S.J."/>
            <person name="Kaul R."/>
            <person name="Miller S.I."/>
            <person name="Manoil C."/>
            <person name="Jacobs M.A."/>
        </authorList>
    </citation>
    <scope>NUCLEOTIDE SEQUENCE [LARGE SCALE GENOMIC DNA]</scope>
    <source>
        <strain evidence="3 4">1026b</strain>
    </source>
</reference>
<gene>
    <name evidence="3" type="ordered locus">BP1026B_II1255</name>
</gene>
<dbReference type="EMBL" id="CP002834">
    <property type="protein sequence ID" value="AFI69502.1"/>
    <property type="molecule type" value="Genomic_DNA"/>
</dbReference>